<dbReference type="EMBL" id="JARRIG010000003">
    <property type="protein sequence ID" value="MFA4804072.1"/>
    <property type="molecule type" value="Genomic_DNA"/>
</dbReference>
<dbReference type="Gene3D" id="3.30.1380.20">
    <property type="entry name" value="Trafficking protein particle complex subunit 3"/>
    <property type="match status" value="1"/>
</dbReference>
<dbReference type="InterPro" id="IPR024096">
    <property type="entry name" value="NO_sig/Golgi_transp_ligand-bd"/>
</dbReference>
<dbReference type="Proteomes" id="UP001571980">
    <property type="component" value="Unassembled WGS sequence"/>
</dbReference>
<name>A0ABV4T4I0_9EURY</name>
<feature type="domain" description="4-vinyl reductase 4VR" evidence="3">
    <location>
        <begin position="336"/>
        <end position="398"/>
    </location>
</feature>
<reference evidence="4 5" key="1">
    <citation type="submission" date="2023-03" db="EMBL/GenBank/DDBJ databases">
        <title>Speciation in Pyrococcus: adaptation to high temperature as a mechanism.</title>
        <authorList>
            <person name="Gu J."/>
        </authorList>
    </citation>
    <scope>NUCLEOTIDE SEQUENCE [LARGE SCALE GENOMIC DNA]</scope>
    <source>
        <strain evidence="4 5">LMOA34</strain>
    </source>
</reference>
<evidence type="ECO:0000313" key="4">
    <source>
        <dbReference type="EMBL" id="MFA4804072.1"/>
    </source>
</evidence>
<evidence type="ECO:0000256" key="1">
    <source>
        <dbReference type="ARBA" id="ARBA00022741"/>
    </source>
</evidence>
<evidence type="ECO:0000313" key="5">
    <source>
        <dbReference type="Proteomes" id="UP001571980"/>
    </source>
</evidence>
<dbReference type="PANTHER" id="PTHR43637:SF1">
    <property type="entry name" value="UPF0273 PROTEIN TM_0370"/>
    <property type="match status" value="1"/>
</dbReference>
<dbReference type="SUPFAM" id="SSF52540">
    <property type="entry name" value="P-loop containing nucleoside triphosphate hydrolases"/>
    <property type="match status" value="1"/>
</dbReference>
<proteinExistence type="predicted"/>
<dbReference type="Pfam" id="PF06745">
    <property type="entry name" value="ATPase"/>
    <property type="match status" value="1"/>
</dbReference>
<accession>A0ABV4T4I0</accession>
<dbReference type="SUPFAM" id="SSF111126">
    <property type="entry name" value="Ligand-binding domain in the NO signalling and Golgi transport"/>
    <property type="match status" value="1"/>
</dbReference>
<keyword evidence="5" id="KW-1185">Reference proteome</keyword>
<evidence type="ECO:0000256" key="2">
    <source>
        <dbReference type="ARBA" id="ARBA00022840"/>
    </source>
</evidence>
<dbReference type="InterPro" id="IPR027417">
    <property type="entry name" value="P-loop_NTPase"/>
</dbReference>
<keyword evidence="2" id="KW-0067">ATP-binding</keyword>
<evidence type="ECO:0000259" key="3">
    <source>
        <dbReference type="SMART" id="SM00989"/>
    </source>
</evidence>
<organism evidence="4 5">
    <name type="scientific">Pyrococcus kukulkanii</name>
    <dbReference type="NCBI Taxonomy" id="1609559"/>
    <lineage>
        <taxon>Archaea</taxon>
        <taxon>Methanobacteriati</taxon>
        <taxon>Methanobacteriota</taxon>
        <taxon>Thermococci</taxon>
        <taxon>Thermococcales</taxon>
        <taxon>Thermococcaceae</taxon>
        <taxon>Pyrococcus</taxon>
    </lineage>
</organism>
<dbReference type="PANTHER" id="PTHR43637">
    <property type="entry name" value="UPF0273 PROTEIN TM_0370"/>
    <property type="match status" value="1"/>
</dbReference>
<dbReference type="InterPro" id="IPR014774">
    <property type="entry name" value="KaiC-like_dom"/>
</dbReference>
<dbReference type="SMART" id="SM00989">
    <property type="entry name" value="V4R"/>
    <property type="match status" value="1"/>
</dbReference>
<comment type="caution">
    <text evidence="4">The sequence shown here is derived from an EMBL/GenBank/DDBJ whole genome shotgun (WGS) entry which is preliminary data.</text>
</comment>
<protein>
    <submittedName>
        <fullName evidence="4">ATPase domain-containing protein</fullName>
    </submittedName>
</protein>
<dbReference type="RefSeq" id="WP_372823503.1">
    <property type="nucleotide sequence ID" value="NZ_JARRIF010000002.1"/>
</dbReference>
<dbReference type="InterPro" id="IPR004096">
    <property type="entry name" value="V4R"/>
</dbReference>
<dbReference type="Pfam" id="PF02830">
    <property type="entry name" value="V4R"/>
    <property type="match status" value="1"/>
</dbReference>
<keyword evidence="1" id="KW-0547">Nucleotide-binding</keyword>
<dbReference type="Gene3D" id="3.40.50.300">
    <property type="entry name" value="P-loop containing nucleotide triphosphate hydrolases"/>
    <property type="match status" value="1"/>
</dbReference>
<gene>
    <name evidence="4" type="ORF">P8X34_04865</name>
</gene>
<sequence>MKVSSGLETLDQILGGGFEKTHNIAIVGSIDNDHVLLLHQLVMSFLSQGYKVLLIEFRQEVNSLVKWLESYGINYNKSIKEGKLKILDGFSNLYSPTHIAGTNILPNPMDLSITIAIIRDSVVKDAYDFVVIDDLTSLYTLQTDQKAYIRVVVRLVNSIKRFGASTLASLNSDVLSTQDLSMLLIPFEYVLETKNETITIRRSFLPLKINQTSIPYIRSNIGIIPAQDAFKSVDRVKEALILDNTGALIMGGVRVQIVEEYSEAALIEFIYQFLGLEHGREFLYRWGKYEMTNLPINQDVIKNLPKIEAIKRILEDSFEFTKATGGGILRILDISEDRIVIEGKNLFPGLRNFPYPAHLNYVGALTRLVEKLTGEIWEGEEVECESQGHKRCLFVIKRLSKGDIKGNLKGSKE</sequence>